<gene>
    <name evidence="1" type="ORF">GLOINDRAFT_330085</name>
</gene>
<dbReference type="AlphaFoldDB" id="U9SNX1"/>
<dbReference type="HOGENOM" id="CLU_2203364_0_0_1"/>
<evidence type="ECO:0000313" key="1">
    <source>
        <dbReference type="EMBL" id="ERZ97648.1"/>
    </source>
</evidence>
<name>U9SNX1_RHIID</name>
<accession>U9SNX1</accession>
<organism evidence="1">
    <name type="scientific">Rhizophagus irregularis (strain DAOM 181602 / DAOM 197198 / MUCL 43194)</name>
    <name type="common">Arbuscular mycorrhizal fungus</name>
    <name type="synonym">Glomus intraradices</name>
    <dbReference type="NCBI Taxonomy" id="747089"/>
    <lineage>
        <taxon>Eukaryota</taxon>
        <taxon>Fungi</taxon>
        <taxon>Fungi incertae sedis</taxon>
        <taxon>Mucoromycota</taxon>
        <taxon>Glomeromycotina</taxon>
        <taxon>Glomeromycetes</taxon>
        <taxon>Glomerales</taxon>
        <taxon>Glomeraceae</taxon>
        <taxon>Rhizophagus</taxon>
    </lineage>
</organism>
<dbReference type="VEuPathDB" id="FungiDB:RhiirFUN_026150"/>
<dbReference type="EMBL" id="KI299442">
    <property type="protein sequence ID" value="ERZ97648.1"/>
    <property type="molecule type" value="Genomic_DNA"/>
</dbReference>
<sequence length="108" mass="13162">GRFFDIWTTRQKFGDQPSCLLTRVFGYINENMANIWHARFWYRSYRSNLKVKNSEFRMIYYRQNSDKIRKKSSKICHNSDKIQTKIAIIQTKFILIGKYFLNNSDQKY</sequence>
<reference evidence="1" key="1">
    <citation type="submission" date="2013-07" db="EMBL/GenBank/DDBJ databases">
        <title>The genome of an arbuscular mycorrhizal fungus provides insights into the evolution of the oldest plant symbiosis.</title>
        <authorList>
            <consortium name="DOE Joint Genome Institute"/>
            <person name="Tisserant E."/>
            <person name="Malbreil M."/>
            <person name="Kuo A."/>
            <person name="Kohler A."/>
            <person name="Symeonidi A."/>
            <person name="Balestrini R."/>
            <person name="Charron P."/>
            <person name="Duensing N."/>
            <person name="Frei-dit-Frey N."/>
            <person name="Gianinazzi-Pearson V."/>
            <person name="Gilbert B."/>
            <person name="Handa Y."/>
            <person name="Hijri M."/>
            <person name="Kaul R."/>
            <person name="Kawaguchi M."/>
            <person name="Krajinski F."/>
            <person name="Lammers P."/>
            <person name="Lapierre D."/>
            <person name="Masclaux F.G."/>
            <person name="Murat C."/>
            <person name="Morin E."/>
            <person name="Ndikumana S."/>
            <person name="Pagni M."/>
            <person name="Petitpierre D."/>
            <person name="Requena N."/>
            <person name="Rosikiewicz P."/>
            <person name="Riley R."/>
            <person name="Saito K."/>
            <person name="San Clemente H."/>
            <person name="Shapiro H."/>
            <person name="van Tuinen D."/>
            <person name="Becard G."/>
            <person name="Bonfante P."/>
            <person name="Paszkowski U."/>
            <person name="Shachar-Hill Y."/>
            <person name="Young J.P."/>
            <person name="Sanders I.R."/>
            <person name="Henrissat B."/>
            <person name="Rensing S.A."/>
            <person name="Grigoriev I.V."/>
            <person name="Corradi N."/>
            <person name="Roux C."/>
            <person name="Martin F."/>
        </authorList>
    </citation>
    <scope>NUCLEOTIDE SEQUENCE</scope>
    <source>
        <strain evidence="1">DAOM 197198</strain>
    </source>
</reference>
<feature type="non-terminal residue" evidence="1">
    <location>
        <position position="1"/>
    </location>
</feature>
<proteinExistence type="predicted"/>
<protein>
    <submittedName>
        <fullName evidence="1">Uncharacterized protein</fullName>
    </submittedName>
</protein>